<dbReference type="EMBL" id="SNWQ01000044">
    <property type="protein sequence ID" value="TDO29816.1"/>
    <property type="molecule type" value="Genomic_DNA"/>
</dbReference>
<reference evidence="1 2" key="1">
    <citation type="submission" date="2019-03" db="EMBL/GenBank/DDBJ databases">
        <title>Genomic Encyclopedia of Type Strains, Phase III (KMG-III): the genomes of soil and plant-associated and newly described type strains.</title>
        <authorList>
            <person name="Whitman W."/>
        </authorList>
    </citation>
    <scope>NUCLEOTIDE SEQUENCE [LARGE SCALE GENOMIC DNA]</scope>
    <source>
        <strain evidence="1 2">VKM Ac-2527</strain>
    </source>
</reference>
<evidence type="ECO:0000313" key="1">
    <source>
        <dbReference type="EMBL" id="TDO29816.1"/>
    </source>
</evidence>
<dbReference type="RefSeq" id="WP_133805840.1">
    <property type="nucleotide sequence ID" value="NZ_SNWQ01000044.1"/>
</dbReference>
<proteinExistence type="predicted"/>
<gene>
    <name evidence="1" type="ORF">EV643_14414</name>
</gene>
<dbReference type="OrthoDB" id="5167319at2"/>
<name>A0A4R6J645_9ACTN</name>
<accession>A0A4R6J645</accession>
<keyword evidence="2" id="KW-1185">Reference proteome</keyword>
<evidence type="ECO:0008006" key="3">
    <source>
        <dbReference type="Google" id="ProtNLM"/>
    </source>
</evidence>
<dbReference type="Proteomes" id="UP000295388">
    <property type="component" value="Unassembled WGS sequence"/>
</dbReference>
<protein>
    <recommendedName>
        <fullName evidence="3">AAA ATPase-like protein</fullName>
    </recommendedName>
</protein>
<evidence type="ECO:0000313" key="2">
    <source>
        <dbReference type="Proteomes" id="UP000295388"/>
    </source>
</evidence>
<dbReference type="AlphaFoldDB" id="A0A4R6J645"/>
<dbReference type="Gene3D" id="3.40.50.300">
    <property type="entry name" value="P-loop containing nucleotide triphosphate hydrolases"/>
    <property type="match status" value="1"/>
</dbReference>
<dbReference type="SUPFAM" id="SSF52540">
    <property type="entry name" value="P-loop containing nucleoside triphosphate hydrolases"/>
    <property type="match status" value="1"/>
</dbReference>
<sequence length="687" mass="76642">MVEEAAAGTVGELVVGRRRRAFVGRRGEVELFRDALAGRFRVLHVHGPGGIGKTSLLRMYADVAAELGVKVVHLDGRDLEPTPQAVLDVLGVGTIEEVGDSFAGASAAVLLVDTFEQLASLDDWFRKDLLPRIPTGVLTVLAGRESPSPAWRTDPGWCDLLRVVPLRNLEPHDCREYLRRRGVADGLHDRSIQVSHGHPLGLSLLADVVASGGEAVDDPLTPDLVAALLRTFVDVFPSGPRRAALEICALARSTSEALLRDGLGVADAHELFTWLRGLSFIESGPDGLAPHDLAREALVADLRWRDPDEYDRIFRRIQDHVIGRLKVTTGRQQQRVLYDAKYMHRHQGVSRGWTDWDTFGQHYPEAARPSDLPAILEVLDRWEGVESAAIAEHWWRLQPDGFQVVRQQDGRIRGVLAAIDLTRADEAELSADPGALAAMRYARANVRSRPGDVLTQLRFCLDRDAYQDASPTVNIGPVLSIQHWLRTPRLAADFLTFHEPARRDEFFAFYEIPRAEGADFEIGGRSYGLFVRDFRRLPLDDWLRVMFDRDLAGDPGPAQPPPDAVPVLLSQPEFARAVREALRDLRHPETLARNSLVRSPLVLANAAGREPADVLATLVRRAVERLEDEGRDQKLYRVLDRTYVRPAATQEQAAEVLDLPLSTYKRHLKRGIDRVVADLWHKELGIH</sequence>
<comment type="caution">
    <text evidence="1">The sequence shown here is derived from an EMBL/GenBank/DDBJ whole genome shotgun (WGS) entry which is preliminary data.</text>
</comment>
<dbReference type="InterPro" id="IPR027417">
    <property type="entry name" value="P-loop_NTPase"/>
</dbReference>
<organism evidence="1 2">
    <name type="scientific">Kribbella caucasensis</name>
    <dbReference type="NCBI Taxonomy" id="2512215"/>
    <lineage>
        <taxon>Bacteria</taxon>
        <taxon>Bacillati</taxon>
        <taxon>Actinomycetota</taxon>
        <taxon>Actinomycetes</taxon>
        <taxon>Propionibacteriales</taxon>
        <taxon>Kribbellaceae</taxon>
        <taxon>Kribbella</taxon>
    </lineage>
</organism>